<evidence type="ECO:0000313" key="2">
    <source>
        <dbReference type="EMBL" id="QGA80495.1"/>
    </source>
</evidence>
<feature type="domain" description="PD-(D/E)XK endonuclease-like" evidence="1">
    <location>
        <begin position="470"/>
        <end position="674"/>
    </location>
</feature>
<protein>
    <submittedName>
        <fullName evidence="2">PD-D/EXK nuclease superfamily protein</fullName>
    </submittedName>
</protein>
<dbReference type="OrthoDB" id="319934at2157"/>
<gene>
    <name evidence="2" type="ORF">LC1Nh_0601</name>
</gene>
<dbReference type="KEGG" id="ncon:LC1Nh_0601"/>
<dbReference type="Pfam" id="PF12705">
    <property type="entry name" value="PDDEXK_1"/>
    <property type="match status" value="1"/>
</dbReference>
<dbReference type="Proteomes" id="UP000377803">
    <property type="component" value="Chromosome"/>
</dbReference>
<organism evidence="2 3">
    <name type="scientific">Candidatus Nanohalobium constans</name>
    <dbReference type="NCBI Taxonomy" id="2565781"/>
    <lineage>
        <taxon>Archaea</taxon>
        <taxon>Candidatus Nanohalarchaeota</taxon>
        <taxon>Candidatus Nanohalobia</taxon>
        <taxon>Candidatus Nanohalobiales</taxon>
        <taxon>Candidatus Nanohalobiaceae</taxon>
        <taxon>Candidatus Nanohalobium</taxon>
    </lineage>
</organism>
<dbReference type="InterPro" id="IPR038726">
    <property type="entry name" value="PDDEXK_AddAB-type"/>
</dbReference>
<sequence>METEKAFNPKELAEKVSKYKLVLTVEASLADAVNSYLDDEKVFTPMQLVDADQDFRKKIFLETVEETDLTWKQASYLLENILSCWKHTGELEELLDRPEFDTEEVREIIEILRDTKTPYHQIEDYKLEAETVAVLKEYQFTEIDRKILPDEYDSIESFTEGNREFGEFKVFGSASEIAQSIKENLQELKPENVGIAVKPGTKYEPLIKSVLEAEDIPFQRRSHAQEDEDVRTFLSLLSTGLTKGTVRVQDVRPIIHQLDIRIPARYNNRKLDDLSEAEDFKDLLNAVQYLDFKDAVERYHELTERETKVPKVLEELELMDEQVSQENLNSIRYYLDSFEVEAEERNEGVLLADPTKVSQINREIVFHVGMDTDWMREVEDKDWIEKEEQEQKNLKDFKSLIQSGKSYFLVQDQELNEEIMPCFYFNELIDEEFSSFSELPHTKVQAEKSPEKHGFETQNYSTDSEKIEAISQSGLNSFVQSPRLYFMDQLVSDADQEKFRKGNLFHMYAEYHASNPEIAKDIEQDEIVSLMMEEIDEFADELDLEDLETEFRIGLENIRSYLKNQDLKELELDEYTETEDENIFVKEFPGGNDGLETEAYFKDKELGAKGKVDLILDKNHLVDFKSGRKYTVQKVLKKSHPELYEGEKFPDFQPLLYITFHRQHVEGKIHFTFLHFLNELGNSVNGEDAQTKTTITYHPENFQEKKASMEVFEYMIRDVAKSNDRRKTLEKLGYQQYSNFMEGRNLPEPFNKDKLLKSEFAAEFEEFAKQEVGDYKYVEKGVKKALKKLVDFRMENYFKEDADQMEDFVQEKLEEINEYMDSRFPVDANPDELHDRDLILK</sequence>
<dbReference type="GeneID" id="42364986"/>
<evidence type="ECO:0000259" key="1">
    <source>
        <dbReference type="Pfam" id="PF12705"/>
    </source>
</evidence>
<proteinExistence type="predicted"/>
<evidence type="ECO:0000313" key="3">
    <source>
        <dbReference type="Proteomes" id="UP000377803"/>
    </source>
</evidence>
<name>A0A5Q0UHT6_9ARCH</name>
<dbReference type="EMBL" id="CP040089">
    <property type="protein sequence ID" value="QGA80495.1"/>
    <property type="molecule type" value="Genomic_DNA"/>
</dbReference>
<accession>A0A5Q0UHT6</accession>
<reference evidence="3" key="1">
    <citation type="submission" date="2019-05" db="EMBL/GenBank/DDBJ databases">
        <title>Candidatus Nanohalobium constans, a novel model system to study the DPANN nano-sized archaea: genomic and physiological characterization of a nanoarchaeon co-cultured with its chitinotrophic host.</title>
        <authorList>
            <person name="La Cono V."/>
            <person name="Arcadi E."/>
            <person name="Crisafi F."/>
            <person name="Denaro R."/>
            <person name="La Spada G."/>
            <person name="Messina E."/>
            <person name="Smedile F."/>
            <person name="Toshchakov S.V."/>
            <person name="Shevchenko M.A."/>
            <person name="Golyshin P.N."/>
            <person name="Golyshina O.V."/>
            <person name="Ferrer M."/>
            <person name="Rohde M."/>
            <person name="Mushegian A."/>
            <person name="Sorokin D.Y."/>
            <person name="Giuliano L."/>
            <person name="Yakimov M.M."/>
        </authorList>
    </citation>
    <scope>NUCLEOTIDE SEQUENCE [LARGE SCALE GENOMIC DNA]</scope>
    <source>
        <strain evidence="3">LC1Nh</strain>
    </source>
</reference>
<dbReference type="RefSeq" id="WP_153550235.1">
    <property type="nucleotide sequence ID" value="NZ_CP040089.1"/>
</dbReference>
<dbReference type="AlphaFoldDB" id="A0A5Q0UHT6"/>
<keyword evidence="3" id="KW-1185">Reference proteome</keyword>